<accession>A0AB38VT51</accession>
<evidence type="ECO:0000256" key="1">
    <source>
        <dbReference type="SAM" id="Phobius"/>
    </source>
</evidence>
<keyword evidence="1" id="KW-0472">Membrane</keyword>
<protein>
    <submittedName>
        <fullName evidence="2">Uncharacterized membrane protein</fullName>
    </submittedName>
</protein>
<dbReference type="EMBL" id="LR134377">
    <property type="protein sequence ID" value="VEH05162.1"/>
    <property type="molecule type" value="Genomic_DNA"/>
</dbReference>
<feature type="transmembrane region" description="Helical" evidence="1">
    <location>
        <begin position="51"/>
        <end position="78"/>
    </location>
</feature>
<gene>
    <name evidence="2" type="ORF">NCTC949_00462</name>
</gene>
<keyword evidence="1" id="KW-1133">Transmembrane helix</keyword>
<evidence type="ECO:0000313" key="2">
    <source>
        <dbReference type="EMBL" id="VEH05162.1"/>
    </source>
</evidence>
<dbReference type="RefSeq" id="WP_126316380.1">
    <property type="nucleotide sequence ID" value="NZ_LR134377.1"/>
</dbReference>
<dbReference type="Pfam" id="PF04286">
    <property type="entry name" value="DUF445"/>
    <property type="match status" value="1"/>
</dbReference>
<feature type="transmembrane region" description="Helical" evidence="1">
    <location>
        <begin position="404"/>
        <end position="425"/>
    </location>
</feature>
<evidence type="ECO:0000313" key="3">
    <source>
        <dbReference type="Proteomes" id="UP000271380"/>
    </source>
</evidence>
<feature type="transmembrane region" description="Helical" evidence="1">
    <location>
        <begin position="25"/>
        <end position="45"/>
    </location>
</feature>
<dbReference type="InterPro" id="IPR007383">
    <property type="entry name" value="DUF445"/>
</dbReference>
<dbReference type="AlphaFoldDB" id="A0AB38VT51"/>
<organism evidence="2 3">
    <name type="scientific">Corynebacterium kutscheri</name>
    <dbReference type="NCBI Taxonomy" id="35755"/>
    <lineage>
        <taxon>Bacteria</taxon>
        <taxon>Bacillati</taxon>
        <taxon>Actinomycetota</taxon>
        <taxon>Actinomycetes</taxon>
        <taxon>Mycobacteriales</taxon>
        <taxon>Corynebacteriaceae</taxon>
        <taxon>Corynebacterium</taxon>
    </lineage>
</organism>
<dbReference type="PANTHER" id="PTHR38442">
    <property type="entry name" value="INNER MEMBRANE PROTEIN-RELATED"/>
    <property type="match status" value="1"/>
</dbReference>
<proteinExistence type="predicted"/>
<dbReference type="Proteomes" id="UP000271380">
    <property type="component" value="Chromosome"/>
</dbReference>
<keyword evidence="1" id="KW-0812">Transmembrane</keyword>
<name>A0AB38VT51_9CORY</name>
<dbReference type="PANTHER" id="PTHR38442:SF1">
    <property type="entry name" value="INNER MEMBRANE PROTEIN"/>
    <property type="match status" value="1"/>
</dbReference>
<dbReference type="GO" id="GO:0005886">
    <property type="term" value="C:plasma membrane"/>
    <property type="evidence" value="ECO:0007669"/>
    <property type="project" value="TreeGrafter"/>
</dbReference>
<sequence>MTTMPSLSAESEAQKRASLRKHKNIALAFLIGAAVIFFICKIFEARGYESFWLGLVEAGAEAGMVGGLADWFAVTALFRYPLGLKFIPHVAIIPHAKDKIGDELTQFIRSNFLTTDQILGKINEFDIPHQAGEWLRESENANKLSGYMGSFVLYAVNNINSDDAQVVIQHGVVEKLAEPEWGPLIGKVGRKLIDDGHIEPLIDDLIEWAYRKVIDSGDFFAKITKDKLPNWTPSFVNEIATEKVHKEAIKWVAEIQADPNHDARIALRRFLNQLTEDLQTDPEMIAKVERIKNDIMNSDSVVQAGAKLWEAGVRTLTEAMEDPQSLVRIKIADFARSAGEKLIDDPMWRDAAHNYIQRVVGYVADRHMGDIISIISDQIRGWEAKEASEKIELMVGKDLQYIRINGTVVGALAGVVIYCVGYLILLLS</sequence>
<reference evidence="2 3" key="1">
    <citation type="submission" date="2018-12" db="EMBL/GenBank/DDBJ databases">
        <authorList>
            <consortium name="Pathogen Informatics"/>
        </authorList>
    </citation>
    <scope>NUCLEOTIDE SEQUENCE [LARGE SCALE GENOMIC DNA]</scope>
    <source>
        <strain evidence="2 3">NCTC949</strain>
    </source>
</reference>